<accession>A0A0C4WLN3</accession>
<protein>
    <submittedName>
        <fullName evidence="3">Putative DNA recombination protein</fullName>
    </submittedName>
</protein>
<dbReference type="Gene3D" id="3.90.320.10">
    <property type="match status" value="1"/>
</dbReference>
<feature type="coiled-coil region" evidence="1">
    <location>
        <begin position="220"/>
        <end position="254"/>
    </location>
</feature>
<evidence type="ECO:0000259" key="2">
    <source>
        <dbReference type="Pfam" id="PF09588"/>
    </source>
</evidence>
<dbReference type="InterPro" id="IPR017482">
    <property type="entry name" value="Lambda-type_endonuclease"/>
</dbReference>
<keyword evidence="1" id="KW-0175">Coiled coil</keyword>
<dbReference type="InterPro" id="IPR011604">
    <property type="entry name" value="PDDEXK-like_dom_sf"/>
</dbReference>
<dbReference type="HOGENOM" id="CLU_066205_1_0_6"/>
<geneLocation type="plasmid" evidence="3 4">
    <name>pAcX50e</name>
</geneLocation>
<dbReference type="Proteomes" id="UP000068210">
    <property type="component" value="Plasmid pAcX50e"/>
</dbReference>
<evidence type="ECO:0000256" key="1">
    <source>
        <dbReference type="SAM" id="Coils"/>
    </source>
</evidence>
<feature type="domain" description="YqaJ viral recombinase" evidence="2">
    <location>
        <begin position="12"/>
        <end position="148"/>
    </location>
</feature>
<dbReference type="SUPFAM" id="SSF52980">
    <property type="entry name" value="Restriction endonuclease-like"/>
    <property type="match status" value="1"/>
</dbReference>
<dbReference type="AlphaFoldDB" id="A0A0C4WLN3"/>
<dbReference type="InterPro" id="IPR019080">
    <property type="entry name" value="YqaJ_viral_recombinase"/>
</dbReference>
<reference evidence="3 4" key="1">
    <citation type="journal article" date="2015" name="PLoS ONE">
        <title>Azotobacter Genomes: The Genome of Azotobacter chroococcum NCIMB 8003 (ATCC 4412).</title>
        <authorList>
            <person name="Robson R.L."/>
            <person name="Jones R."/>
            <person name="Robson R.M."/>
            <person name="Schwartz A."/>
            <person name="Richardson T.H."/>
        </authorList>
    </citation>
    <scope>NUCLEOTIDE SEQUENCE [LARGE SCALE GENOMIC DNA]</scope>
    <source>
        <strain evidence="3 4">NCIMB 8003</strain>
        <plasmid evidence="4">Plasmid pAcX50e</plasmid>
    </source>
</reference>
<keyword evidence="3" id="KW-0614">Plasmid</keyword>
<dbReference type="Pfam" id="PF09588">
    <property type="entry name" value="YqaJ"/>
    <property type="match status" value="1"/>
</dbReference>
<name>A0A0C4WLN3_9GAMM</name>
<gene>
    <name evidence="3" type="ORF">Achr_e1020</name>
</gene>
<keyword evidence="4" id="KW-1185">Reference proteome</keyword>
<dbReference type="EMBL" id="CP010420">
    <property type="protein sequence ID" value="AJE23693.1"/>
    <property type="molecule type" value="Genomic_DNA"/>
</dbReference>
<dbReference type="NCBIfam" id="TIGR03033">
    <property type="entry name" value="phage_rel_nuc"/>
    <property type="match status" value="1"/>
</dbReference>
<dbReference type="RefSeq" id="WP_040107233.1">
    <property type="nucleotide sequence ID" value="NZ_CP010420.1"/>
</dbReference>
<dbReference type="InterPro" id="IPR011335">
    <property type="entry name" value="Restrct_endonuc-II-like"/>
</dbReference>
<dbReference type="KEGG" id="acx:Achr_e1020"/>
<sequence length="346" mass="39041">MKVVDLEQRTPEWLQWRQEGVSATSCAVIMGHNPAKTPLELWKELVGLVTPPDLSVIPQVRRGQKFEPLALQMFEEKYGQLGLPICAESQEHPFIRASFDGLLGDGAPVEIKNLAEDNHLQVLALGDKSPAFQLYRWQVMHQLIVCGARRGYLWFWSPKHEACCLVVERDDLLIQRIIEAEKIFWNTVETGTPPAADPLRDVLPMEQTDEAAWKALAEKRREQEARVVALKAQLNALQKEAGELDTQLKLLVRAAGFRRADAYGVKITVYETAGTVDWKAIAEEMAQGKEIPADLIQKHQSDSGCRTRMTVDPHFDPNQPAPVLRIRKPAQPEPEEQPPFAAGFWF</sequence>
<proteinExistence type="predicted"/>
<evidence type="ECO:0000313" key="4">
    <source>
        <dbReference type="Proteomes" id="UP000068210"/>
    </source>
</evidence>
<evidence type="ECO:0000313" key="3">
    <source>
        <dbReference type="EMBL" id="AJE23693.1"/>
    </source>
</evidence>
<organism evidence="3 4">
    <name type="scientific">Azotobacter chroococcum NCIMB 8003</name>
    <dbReference type="NCBI Taxonomy" id="1328314"/>
    <lineage>
        <taxon>Bacteria</taxon>
        <taxon>Pseudomonadati</taxon>
        <taxon>Pseudomonadota</taxon>
        <taxon>Gammaproteobacteria</taxon>
        <taxon>Pseudomonadales</taxon>
        <taxon>Pseudomonadaceae</taxon>
        <taxon>Azotobacter</taxon>
    </lineage>
</organism>